<evidence type="ECO:0008006" key="3">
    <source>
        <dbReference type="Google" id="ProtNLM"/>
    </source>
</evidence>
<comment type="caution">
    <text evidence="1">The sequence shown here is derived from an EMBL/GenBank/DDBJ whole genome shotgun (WGS) entry which is preliminary data.</text>
</comment>
<dbReference type="EMBL" id="WNKX01000003">
    <property type="protein sequence ID" value="MTW10174.1"/>
    <property type="molecule type" value="Genomic_DNA"/>
</dbReference>
<dbReference type="AlphaFoldDB" id="A0A6L6QDQ0"/>
<evidence type="ECO:0000313" key="1">
    <source>
        <dbReference type="EMBL" id="MTW10174.1"/>
    </source>
</evidence>
<accession>A0A6L6QDQ0</accession>
<evidence type="ECO:0000313" key="2">
    <source>
        <dbReference type="Proteomes" id="UP000472320"/>
    </source>
</evidence>
<dbReference type="Proteomes" id="UP000472320">
    <property type="component" value="Unassembled WGS sequence"/>
</dbReference>
<dbReference type="OrthoDB" id="8779036at2"/>
<dbReference type="RefSeq" id="WP_155453106.1">
    <property type="nucleotide sequence ID" value="NZ_WNKX01000003.1"/>
</dbReference>
<name>A0A6L6QDQ0_9BURK</name>
<organism evidence="1 2">
    <name type="scientific">Massilia eburnea</name>
    <dbReference type="NCBI Taxonomy" id="1776165"/>
    <lineage>
        <taxon>Bacteria</taxon>
        <taxon>Pseudomonadati</taxon>
        <taxon>Pseudomonadota</taxon>
        <taxon>Betaproteobacteria</taxon>
        <taxon>Burkholderiales</taxon>
        <taxon>Oxalobacteraceae</taxon>
        <taxon>Telluria group</taxon>
        <taxon>Massilia</taxon>
    </lineage>
</organism>
<protein>
    <recommendedName>
        <fullName evidence="3">Rap1a immunity protein domain-containing protein</fullName>
    </recommendedName>
</protein>
<gene>
    <name evidence="1" type="ORF">GM658_06120</name>
</gene>
<sequence>MTLLANTMADEAPCSSEYERGRREIGAYAEMVGIIEGTIYGHSLSISSSNICLSGTPKEKVQKIAKAFTSQGNAETTLEFDDVPSKKQATKFLERFFPCK</sequence>
<keyword evidence="2" id="KW-1185">Reference proteome</keyword>
<reference evidence="1 2" key="1">
    <citation type="submission" date="2019-11" db="EMBL/GenBank/DDBJ databases">
        <title>Type strains purchased from KCTC, JCM and DSMZ.</title>
        <authorList>
            <person name="Lu H."/>
        </authorList>
    </citation>
    <scope>NUCLEOTIDE SEQUENCE [LARGE SCALE GENOMIC DNA]</scope>
    <source>
        <strain evidence="1 2">JCM 31587</strain>
    </source>
</reference>
<proteinExistence type="predicted"/>